<keyword evidence="2" id="KW-1185">Reference proteome</keyword>
<dbReference type="Proteomes" id="UP001597094">
    <property type="component" value="Unassembled WGS sequence"/>
</dbReference>
<organism evidence="1 2">
    <name type="scientific">Pontibacter rugosus</name>
    <dbReference type="NCBI Taxonomy" id="1745966"/>
    <lineage>
        <taxon>Bacteria</taxon>
        <taxon>Pseudomonadati</taxon>
        <taxon>Bacteroidota</taxon>
        <taxon>Cytophagia</taxon>
        <taxon>Cytophagales</taxon>
        <taxon>Hymenobacteraceae</taxon>
        <taxon>Pontibacter</taxon>
    </lineage>
</organism>
<name>A0ABW3SLQ0_9BACT</name>
<dbReference type="EMBL" id="JBHTLD010000036">
    <property type="protein sequence ID" value="MFD1185788.1"/>
    <property type="molecule type" value="Genomic_DNA"/>
</dbReference>
<protein>
    <recommendedName>
        <fullName evidence="3">Nucleotide-diphospho-sugar transferase</fullName>
    </recommendedName>
</protein>
<dbReference type="RefSeq" id="WP_377524061.1">
    <property type="nucleotide sequence ID" value="NZ_JBHTLD010000036.1"/>
</dbReference>
<evidence type="ECO:0008006" key="3">
    <source>
        <dbReference type="Google" id="ProtNLM"/>
    </source>
</evidence>
<evidence type="ECO:0000313" key="2">
    <source>
        <dbReference type="Proteomes" id="UP001597094"/>
    </source>
</evidence>
<sequence length="289" mass="33581">MNLILLTFGSNIKNHYQANFCILSFLCKQEEYSSITVYTDHPDFYKHLAGLITVVPLSPETLQEWKGAKNYLFRIKIKALEHHIMHNSGEPVIYVDSDTFLYHYDLRFKQLLAENTALMHEEEGVLAQQKSKTVRRMWNHVGGKTFAGISITEEQTMWNSGVIGIPAHRNVEAIQLALRICDEMLMAGVTSFMLEQYAVSLALAKIYGIKPADKWIGHYWAAKDTWNTAIADFFLESLLKEHHVEQDIERMRHFDFKELPVCYKMKNTKLRLHKILDKVFPPKEVTYLK</sequence>
<comment type="caution">
    <text evidence="1">The sequence shown here is derived from an EMBL/GenBank/DDBJ whole genome shotgun (WGS) entry which is preliminary data.</text>
</comment>
<gene>
    <name evidence="1" type="ORF">ACFQ2O_06180</name>
</gene>
<reference evidence="2" key="1">
    <citation type="journal article" date="2019" name="Int. J. Syst. Evol. Microbiol.">
        <title>The Global Catalogue of Microorganisms (GCM) 10K type strain sequencing project: providing services to taxonomists for standard genome sequencing and annotation.</title>
        <authorList>
            <consortium name="The Broad Institute Genomics Platform"/>
            <consortium name="The Broad Institute Genome Sequencing Center for Infectious Disease"/>
            <person name="Wu L."/>
            <person name="Ma J."/>
        </authorList>
    </citation>
    <scope>NUCLEOTIDE SEQUENCE [LARGE SCALE GENOMIC DNA]</scope>
    <source>
        <strain evidence="2">JCM 31319</strain>
    </source>
</reference>
<evidence type="ECO:0000313" key="1">
    <source>
        <dbReference type="EMBL" id="MFD1185788.1"/>
    </source>
</evidence>
<accession>A0ABW3SLQ0</accession>
<proteinExistence type="predicted"/>